<dbReference type="GO" id="GO:0008168">
    <property type="term" value="F:methyltransferase activity"/>
    <property type="evidence" value="ECO:0007669"/>
    <property type="project" value="UniProtKB-KW"/>
</dbReference>
<dbReference type="AlphaFoldDB" id="A0A7T8GPB4"/>
<reference evidence="2" key="1">
    <citation type="submission" date="2021-01" db="EMBL/GenBank/DDBJ databases">
        <title>Caligus Genome Assembly.</title>
        <authorList>
            <person name="Gallardo-Escarate C."/>
        </authorList>
    </citation>
    <scope>NUCLEOTIDE SEQUENCE [LARGE SCALE GENOMIC DNA]</scope>
</reference>
<sequence length="68" mass="7829">KHLLDRLNACDILLKQNELDPFLKRMVIGNGKWITYDNIKRKRWGSNTGESSKIVAKPGFTARKDLLC</sequence>
<name>A0A7T8GPB4_CALRO</name>
<evidence type="ECO:0000313" key="2">
    <source>
        <dbReference type="Proteomes" id="UP000595437"/>
    </source>
</evidence>
<feature type="non-terminal residue" evidence="1">
    <location>
        <position position="68"/>
    </location>
</feature>
<dbReference type="EMBL" id="CP045906">
    <property type="protein sequence ID" value="QQP35016.1"/>
    <property type="molecule type" value="Genomic_DNA"/>
</dbReference>
<protein>
    <submittedName>
        <fullName evidence="1">Histone-lysine N-methyltransferase SETMAR</fullName>
    </submittedName>
</protein>
<dbReference type="InterPro" id="IPR036397">
    <property type="entry name" value="RNaseH_sf"/>
</dbReference>
<dbReference type="OrthoDB" id="6739962at2759"/>
<organism evidence="1 2">
    <name type="scientific">Caligus rogercresseyi</name>
    <name type="common">Sea louse</name>
    <dbReference type="NCBI Taxonomy" id="217165"/>
    <lineage>
        <taxon>Eukaryota</taxon>
        <taxon>Metazoa</taxon>
        <taxon>Ecdysozoa</taxon>
        <taxon>Arthropoda</taxon>
        <taxon>Crustacea</taxon>
        <taxon>Multicrustacea</taxon>
        <taxon>Hexanauplia</taxon>
        <taxon>Copepoda</taxon>
        <taxon>Siphonostomatoida</taxon>
        <taxon>Caligidae</taxon>
        <taxon>Caligus</taxon>
    </lineage>
</organism>
<dbReference type="Proteomes" id="UP000595437">
    <property type="component" value="Chromosome 17"/>
</dbReference>
<keyword evidence="2" id="KW-1185">Reference proteome</keyword>
<dbReference type="Gene3D" id="3.30.420.10">
    <property type="entry name" value="Ribonuclease H-like superfamily/Ribonuclease H"/>
    <property type="match status" value="1"/>
</dbReference>
<keyword evidence="1" id="KW-0489">Methyltransferase</keyword>
<dbReference type="GO" id="GO:0032259">
    <property type="term" value="P:methylation"/>
    <property type="evidence" value="ECO:0007669"/>
    <property type="project" value="UniProtKB-KW"/>
</dbReference>
<proteinExistence type="predicted"/>
<evidence type="ECO:0000313" key="1">
    <source>
        <dbReference type="EMBL" id="QQP35016.1"/>
    </source>
</evidence>
<accession>A0A7T8GPB4</accession>
<keyword evidence="1" id="KW-0808">Transferase</keyword>
<gene>
    <name evidence="1" type="ORF">FKW44_023113</name>
</gene>
<feature type="non-terminal residue" evidence="1">
    <location>
        <position position="1"/>
    </location>
</feature>
<dbReference type="GO" id="GO:0003676">
    <property type="term" value="F:nucleic acid binding"/>
    <property type="evidence" value="ECO:0007669"/>
    <property type="project" value="InterPro"/>
</dbReference>